<dbReference type="GO" id="GO:0016787">
    <property type="term" value="F:hydrolase activity"/>
    <property type="evidence" value="ECO:0007669"/>
    <property type="project" value="UniProtKB-KW"/>
</dbReference>
<proteinExistence type="inferred from homology"/>
<dbReference type="OrthoDB" id="9787476at2"/>
<dbReference type="Proteomes" id="UP000269374">
    <property type="component" value="Chromosome"/>
</dbReference>
<gene>
    <name evidence="5" type="ORF">D7I46_06600</name>
</gene>
<dbReference type="RefSeq" id="WP_120772180.1">
    <property type="nucleotide sequence ID" value="NZ_CP032627.1"/>
</dbReference>
<reference evidence="5 6" key="1">
    <citation type="submission" date="2018-09" db="EMBL/GenBank/DDBJ databases">
        <title>Genome sequencing of strain 1JSPR-7.</title>
        <authorList>
            <person name="Heo J."/>
            <person name="Kim S.-J."/>
            <person name="Kwon S.-W."/>
        </authorList>
    </citation>
    <scope>NUCLEOTIDE SEQUENCE [LARGE SCALE GENOMIC DNA]</scope>
    <source>
        <strain evidence="5 6">1JSPR-7</strain>
    </source>
</reference>
<dbReference type="InterPro" id="IPR020476">
    <property type="entry name" value="Nudix_hydrolase"/>
</dbReference>
<dbReference type="AlphaFoldDB" id="A0A387BFA6"/>
<dbReference type="PROSITE" id="PS00893">
    <property type="entry name" value="NUDIX_BOX"/>
    <property type="match status" value="1"/>
</dbReference>
<dbReference type="Gene3D" id="3.90.79.10">
    <property type="entry name" value="Nucleoside Triphosphate Pyrophosphohydrolase"/>
    <property type="match status" value="1"/>
</dbReference>
<accession>A0A387BFA6</accession>
<evidence type="ECO:0000259" key="4">
    <source>
        <dbReference type="PROSITE" id="PS51462"/>
    </source>
</evidence>
<keyword evidence="2 3" id="KW-0378">Hydrolase</keyword>
<evidence type="ECO:0000313" key="5">
    <source>
        <dbReference type="EMBL" id="AYG00792.1"/>
    </source>
</evidence>
<dbReference type="PANTHER" id="PTHR43046:SF2">
    <property type="entry name" value="8-OXO-DGTP DIPHOSPHATASE-RELATED"/>
    <property type="match status" value="1"/>
</dbReference>
<dbReference type="KEGG" id="lact:D7I46_06600"/>
<dbReference type="InterPro" id="IPR000086">
    <property type="entry name" value="NUDIX_hydrolase_dom"/>
</dbReference>
<keyword evidence="6" id="KW-1185">Reference proteome</keyword>
<dbReference type="PRINTS" id="PR00502">
    <property type="entry name" value="NUDIXFAMILY"/>
</dbReference>
<dbReference type="InterPro" id="IPR015797">
    <property type="entry name" value="NUDIX_hydrolase-like_dom_sf"/>
</dbReference>
<dbReference type="InterPro" id="IPR020084">
    <property type="entry name" value="NUDIX_hydrolase_CS"/>
</dbReference>
<protein>
    <submittedName>
        <fullName evidence="5">NUDIX domain-containing protein</fullName>
    </submittedName>
</protein>
<dbReference type="PROSITE" id="PS51462">
    <property type="entry name" value="NUDIX"/>
    <property type="match status" value="1"/>
</dbReference>
<evidence type="ECO:0000256" key="2">
    <source>
        <dbReference type="ARBA" id="ARBA00022801"/>
    </source>
</evidence>
<dbReference type="Pfam" id="PF00293">
    <property type="entry name" value="NUDIX"/>
    <property type="match status" value="1"/>
</dbReference>
<organism evidence="5 6">
    <name type="scientific">Lactococcus allomyrinae</name>
    <dbReference type="NCBI Taxonomy" id="2419773"/>
    <lineage>
        <taxon>Bacteria</taxon>
        <taxon>Bacillati</taxon>
        <taxon>Bacillota</taxon>
        <taxon>Bacilli</taxon>
        <taxon>Lactobacillales</taxon>
        <taxon>Streptococcaceae</taxon>
        <taxon>Lactococcus</taxon>
    </lineage>
</organism>
<dbReference type="SUPFAM" id="SSF55811">
    <property type="entry name" value="Nudix"/>
    <property type="match status" value="1"/>
</dbReference>
<dbReference type="EMBL" id="CP032627">
    <property type="protein sequence ID" value="AYG00792.1"/>
    <property type="molecule type" value="Genomic_DNA"/>
</dbReference>
<name>A0A387BFA6_9LACT</name>
<evidence type="ECO:0000256" key="1">
    <source>
        <dbReference type="ARBA" id="ARBA00001946"/>
    </source>
</evidence>
<evidence type="ECO:0000313" key="6">
    <source>
        <dbReference type="Proteomes" id="UP000269374"/>
    </source>
</evidence>
<feature type="domain" description="Nudix hydrolase" evidence="4">
    <location>
        <begin position="16"/>
        <end position="150"/>
    </location>
</feature>
<comment type="similarity">
    <text evidence="3">Belongs to the Nudix hydrolase family.</text>
</comment>
<dbReference type="PANTHER" id="PTHR43046">
    <property type="entry name" value="GDP-MANNOSE MANNOSYL HYDROLASE"/>
    <property type="match status" value="1"/>
</dbReference>
<evidence type="ECO:0000256" key="3">
    <source>
        <dbReference type="RuleBase" id="RU003476"/>
    </source>
</evidence>
<sequence length="156" mass="18114">MADYIKWIRSKVGHEQIFLNYCVALIRNSEGKLLMQRRGDNHLWSFVGGCMELGEDFETALRREILEETGTTAVKIVRQLGIYTWKDVLYPNGDKVQSIDIVYICELTAPLDTSYTDEETLELRWVDLKTLSLPLFISGHKQVIRDYLAQEEGYVY</sequence>
<comment type="cofactor">
    <cofactor evidence="1">
        <name>Mg(2+)</name>
        <dbReference type="ChEBI" id="CHEBI:18420"/>
    </cofactor>
</comment>